<dbReference type="Pfam" id="PF13195">
    <property type="entry name" value="DUF4011"/>
    <property type="match status" value="1"/>
</dbReference>
<dbReference type="EMBL" id="CP041742">
    <property type="protein sequence ID" value="QDQ73766.1"/>
    <property type="molecule type" value="Genomic_DNA"/>
</dbReference>
<dbReference type="FunFam" id="3.40.960.10:FF:000002">
    <property type="entry name" value="DNA helicase related protein"/>
    <property type="match status" value="1"/>
</dbReference>
<dbReference type="InterPro" id="IPR011335">
    <property type="entry name" value="Restrct_endonuc-II-like"/>
</dbReference>
<gene>
    <name evidence="5" type="ORF">FNZ56_07710</name>
</gene>
<organism evidence="5 6">
    <name type="scientific">Pseudoluteimonas lycopersici</name>
    <dbReference type="NCBI Taxonomy" id="1324796"/>
    <lineage>
        <taxon>Bacteria</taxon>
        <taxon>Pseudomonadati</taxon>
        <taxon>Pseudomonadota</taxon>
        <taxon>Gammaproteobacteria</taxon>
        <taxon>Lysobacterales</taxon>
        <taxon>Lysobacteraceae</taxon>
        <taxon>Pseudoluteimonas</taxon>
    </lineage>
</organism>
<dbReference type="InterPro" id="IPR041677">
    <property type="entry name" value="DNA2/NAM7_AAA_11"/>
</dbReference>
<accession>A0A516V5F0</accession>
<dbReference type="InterPro" id="IPR025103">
    <property type="entry name" value="DUF4011"/>
</dbReference>
<evidence type="ECO:0000259" key="1">
    <source>
        <dbReference type="Pfam" id="PF11784"/>
    </source>
</evidence>
<dbReference type="Pfam" id="PF18741">
    <property type="entry name" value="MTES_1575"/>
    <property type="match status" value="1"/>
</dbReference>
<feature type="domain" description="DUF3320" evidence="1">
    <location>
        <begin position="1476"/>
        <end position="1520"/>
    </location>
</feature>
<dbReference type="SUPFAM" id="SSF52540">
    <property type="entry name" value="P-loop containing nucleoside triphosphate hydrolases"/>
    <property type="match status" value="1"/>
</dbReference>
<dbReference type="Pfam" id="PF13086">
    <property type="entry name" value="AAA_11"/>
    <property type="match status" value="2"/>
</dbReference>
<dbReference type="InterPro" id="IPR027417">
    <property type="entry name" value="P-loop_NTPase"/>
</dbReference>
<dbReference type="Proteomes" id="UP000315891">
    <property type="component" value="Chromosome"/>
</dbReference>
<feature type="domain" description="DNA2/NAM7 helicase helicase" evidence="2">
    <location>
        <begin position="370"/>
        <end position="434"/>
    </location>
</feature>
<dbReference type="PANTHER" id="PTHR10887:SF530">
    <property type="entry name" value="SUPERFAMILY I DNA HELICASES"/>
    <property type="match status" value="1"/>
</dbReference>
<evidence type="ECO:0000259" key="4">
    <source>
        <dbReference type="Pfam" id="PF18741"/>
    </source>
</evidence>
<reference evidence="5 6" key="1">
    <citation type="submission" date="2019-07" db="EMBL/GenBank/DDBJ databases">
        <title>Lysobacter weifangensis sp. nov., isolated from bensulfuron-methyl contaminated farmland soil.</title>
        <authorList>
            <person name="Zhao H."/>
        </authorList>
    </citation>
    <scope>NUCLEOTIDE SEQUENCE [LARGE SCALE GENOMIC DNA]</scope>
    <source>
        <strain evidence="5 6">CC-Bw-6</strain>
    </source>
</reference>
<name>A0A516V5F0_9GAMM</name>
<evidence type="ECO:0000313" key="5">
    <source>
        <dbReference type="EMBL" id="QDQ73766.1"/>
    </source>
</evidence>
<dbReference type="GO" id="GO:0004386">
    <property type="term" value="F:helicase activity"/>
    <property type="evidence" value="ECO:0007669"/>
    <property type="project" value="InterPro"/>
</dbReference>
<evidence type="ECO:0000259" key="3">
    <source>
        <dbReference type="Pfam" id="PF13087"/>
    </source>
</evidence>
<evidence type="ECO:0000313" key="6">
    <source>
        <dbReference type="Proteomes" id="UP000315891"/>
    </source>
</evidence>
<dbReference type="Gene3D" id="3.40.50.300">
    <property type="entry name" value="P-loop containing nucleotide triphosphate hydrolases"/>
    <property type="match status" value="3"/>
</dbReference>
<dbReference type="CDD" id="cd18808">
    <property type="entry name" value="SF1_C_Upf1"/>
    <property type="match status" value="1"/>
</dbReference>
<dbReference type="Gene3D" id="3.40.960.10">
    <property type="entry name" value="VSR Endonuclease"/>
    <property type="match status" value="1"/>
</dbReference>
<dbReference type="InterPro" id="IPR049468">
    <property type="entry name" value="Restrct_endonuc-II-like_dom"/>
</dbReference>
<keyword evidence="6" id="KW-1185">Reference proteome</keyword>
<feature type="domain" description="Restriction endonuclease type II-like" evidence="4">
    <location>
        <begin position="1319"/>
        <end position="1416"/>
    </location>
</feature>
<dbReference type="FunFam" id="3.40.50.300:FF:002063">
    <property type="entry name" value="DNA helicase related protein"/>
    <property type="match status" value="1"/>
</dbReference>
<dbReference type="InterPro" id="IPR021754">
    <property type="entry name" value="DUF3320"/>
</dbReference>
<dbReference type="PANTHER" id="PTHR10887">
    <property type="entry name" value="DNA2/NAM7 HELICASE FAMILY"/>
    <property type="match status" value="1"/>
</dbReference>
<sequence length="1639" mass="181916">MRGFVVWCPDEPNANPCNPQATGGNFGDNSSPARTNFACLRRFRPVSQKKDACNEHRLWGAEMTTTENLHSQRRVLLDLTYRNRLLNLPKKPSSRSIVVHDELSAQVLPLLLNKKSLSFSPAPESADGDELVIDELVQDQDEIILLQPDGDEADEHGIAARHSDTKLQTKLKSEHLQKRLLEIYYESRTMLEEQGVNVLYLALGQLRFRERAGSEEFRRAPLVLVPVLLERKSAKDRFTLKWNEEDPQENLSLREKMRVDFGIELPPFPETDGVDLCAYLDAIRNAIAAQEGWSVIDDAIQLGFFSFAKLLMFLDLDPTNWPEGKAIDANDLVSGLLGEGFEEIDVGLPSTAAALDDLIPVADLKHVMDCDSSQAMAIEAVRRGQNLVIQGPPGTGKSQTIANLIATAVSDGKKVLFVAEKMAALEVVKRRLENVQLGPLCLELHSNKANKKTVLEELGRTLGLGRPAGVDVEGSIERLDQLRNQLNDHARKMHAPIGAAQISPFRIVGMLSKLLPLSGRPTYQLPDAAQWTLRDAETRANTLRELCEHLPRVGDATASHWRGVNHPPVMRHQAEDLIAATATFVPALDRVTADAGALARQLGLPQPDTLADLSKQCTVGESLARAPEFDRATISSGVWSAGVDTLKEALRSGRTLSEVLARRQSQVAAVAWDSDWLPQRHLVADHGRGLFRWLNGPYRAAINQLRSVTSAEFPKTYEARLALLDDLIAGRKAQQVVAAVATTAKSAFGSVWRDRDTDWDLAESILSWVEQQSDAVPGMDIRQLASTVDNRHPLNALVVQARASAVACKVEFDKAVATLRMDTAVALQGVALEHASLRALTARASGWNGDVEGLIDWLAYAEVMRRANELGLSAAMASLSGDPASQRLTVDRFWAAYYLRMLDVAAQEYPDLPKFDGRRHEELIKQFREWDRKRLLVAQVEAAQAHFQNMPKSAANAVGKLGILRSEIARKRGHMALRKLFKTCGAPIQAIKPVFMMSPLSVAQFLEPGSIEFDLLVIDEASQVEPVDALGAIARCRQIVVVGDDKQLPPTSFFSRIVGGDELDEQEEGAQAKDLESVLSLCAAKGLPQRMLKWHYRSRHESLIAVSNREFYDGELFVVPSPDRERQQLGLRFRHFPDGRFDRGNSYKNHVEALAIAQAVVDHARQNPHLTLGIGAMSVRQRQAITDEIELARRQHPELEQFIAKHGHEPFFVKNLENIQGDERDVIFISIGYGRAKGDDKMYQNFGPLNSDGGHRRLNVLITRARERCEVFSSIVADDIRLDERSRKGVVALKTFLKYAESGGLGIPVMTGREADSPFEEAVQNVLVKYGFQVDNQIGVAGFFIDLAIVDPEQTGRYLLGLECDGATYHSAASARDRDRLRQEILEAHGWTIHRIWSTDWFQREQAETDRLLNAIAAAKANRPRQEAFATMRAEPNPATTPAVQREQSHLVTEPEGSGETYKQADFVPGNAGMAPHEVPLGSMAYTVERIIEIEGPIHEEEIVARVRDLWSLGRAGSRIHGAVQDAIRHVARKGTLSSEDNCYLLKGAPVRVRDRSNAESRTLKKPELLPPQEIHEAIIRLARDSHGVRRGEVATAVSRMLGFQATSQQLRDRIEQGIDALIRDARLELDGDALVRKA</sequence>
<dbReference type="InterPro" id="IPR047187">
    <property type="entry name" value="SF1_C_Upf1"/>
</dbReference>
<dbReference type="Pfam" id="PF11784">
    <property type="entry name" value="DUF3320"/>
    <property type="match status" value="1"/>
</dbReference>
<feature type="domain" description="DNA2/NAM7 helicase helicase" evidence="2">
    <location>
        <begin position="1012"/>
        <end position="1052"/>
    </location>
</feature>
<dbReference type="SUPFAM" id="SSF52980">
    <property type="entry name" value="Restriction endonuclease-like"/>
    <property type="match status" value="1"/>
</dbReference>
<proteinExistence type="predicted"/>
<protein>
    <submittedName>
        <fullName evidence="5">DUF3320 domain-containing protein</fullName>
    </submittedName>
</protein>
<feature type="domain" description="DNA2/NAM7 helicase-like C-terminal" evidence="3">
    <location>
        <begin position="1084"/>
        <end position="1272"/>
    </location>
</feature>
<dbReference type="InterPro" id="IPR041679">
    <property type="entry name" value="DNA2/NAM7-like_C"/>
</dbReference>
<dbReference type="InterPro" id="IPR045055">
    <property type="entry name" value="DNA2/NAM7-like"/>
</dbReference>
<evidence type="ECO:0000259" key="2">
    <source>
        <dbReference type="Pfam" id="PF13086"/>
    </source>
</evidence>
<dbReference type="Pfam" id="PF13087">
    <property type="entry name" value="AAA_12"/>
    <property type="match status" value="1"/>
</dbReference>
<dbReference type="OrthoDB" id="9757917at2"/>